<dbReference type="Gene3D" id="2.60.40.2880">
    <property type="entry name" value="MmpS1-5, C-terminal soluble domain"/>
    <property type="match status" value="1"/>
</dbReference>
<keyword evidence="6 7" id="KW-0472">Membrane</keyword>
<keyword evidence="9" id="KW-1185">Reference proteome</keyword>
<sequence>MSMPYPPPPPLAPKNRGPWLIIGIVAAVIAVLCCGGIGVAYFIGLRTVEEATKPHDVRFEVTSEAGTAYINWSTLGDSAVESEAATPWSKEVQLEGSAGLAGVTATAIGTISCKLWVDGNLVDEGESEGVVNCSATIS</sequence>
<dbReference type="Pfam" id="PF05423">
    <property type="entry name" value="Mycobact_memb"/>
    <property type="match status" value="1"/>
</dbReference>
<evidence type="ECO:0000313" key="9">
    <source>
        <dbReference type="Proteomes" id="UP001582793"/>
    </source>
</evidence>
<name>A0ABV5CPA4_9ACTN</name>
<feature type="transmembrane region" description="Helical" evidence="7">
    <location>
        <begin position="20"/>
        <end position="43"/>
    </location>
</feature>
<evidence type="ECO:0000256" key="2">
    <source>
        <dbReference type="ARBA" id="ARBA00007531"/>
    </source>
</evidence>
<proteinExistence type="inferred from homology"/>
<evidence type="ECO:0000256" key="7">
    <source>
        <dbReference type="SAM" id="Phobius"/>
    </source>
</evidence>
<comment type="subcellular location">
    <subcellularLocation>
        <location evidence="1">Cell membrane</location>
    </subcellularLocation>
</comment>
<keyword evidence="4 7" id="KW-0812">Transmembrane</keyword>
<keyword evidence="5 7" id="KW-1133">Transmembrane helix</keyword>
<comment type="similarity">
    <text evidence="2">Belongs to the MmpS family.</text>
</comment>
<evidence type="ECO:0000256" key="5">
    <source>
        <dbReference type="ARBA" id="ARBA00022989"/>
    </source>
</evidence>
<dbReference type="InterPro" id="IPR038468">
    <property type="entry name" value="MmpS_C"/>
</dbReference>
<evidence type="ECO:0000256" key="4">
    <source>
        <dbReference type="ARBA" id="ARBA00022692"/>
    </source>
</evidence>
<dbReference type="EMBL" id="JBCGDC010000011">
    <property type="protein sequence ID" value="MFB6392643.1"/>
    <property type="molecule type" value="Genomic_DNA"/>
</dbReference>
<organism evidence="8 9">
    <name type="scientific">Polymorphospora lycopeni</name>
    <dbReference type="NCBI Taxonomy" id="3140240"/>
    <lineage>
        <taxon>Bacteria</taxon>
        <taxon>Bacillati</taxon>
        <taxon>Actinomycetota</taxon>
        <taxon>Actinomycetes</taxon>
        <taxon>Micromonosporales</taxon>
        <taxon>Micromonosporaceae</taxon>
        <taxon>Polymorphospora</taxon>
    </lineage>
</organism>
<comment type="caution">
    <text evidence="8">The sequence shown here is derived from an EMBL/GenBank/DDBJ whole genome shotgun (WGS) entry which is preliminary data.</text>
</comment>
<dbReference type="Proteomes" id="UP001582793">
    <property type="component" value="Unassembled WGS sequence"/>
</dbReference>
<reference evidence="8 9" key="1">
    <citation type="submission" date="2024-04" db="EMBL/GenBank/DDBJ databases">
        <title>Polymorphospora sp. isolated from Baiyangdian Lake in Xiong'an New Area.</title>
        <authorList>
            <person name="Zhang X."/>
            <person name="Liu J."/>
        </authorList>
    </citation>
    <scope>NUCLEOTIDE SEQUENCE [LARGE SCALE GENOMIC DNA]</scope>
    <source>
        <strain evidence="8 9">2-325</strain>
    </source>
</reference>
<dbReference type="InterPro" id="IPR008693">
    <property type="entry name" value="MmpS"/>
</dbReference>
<evidence type="ECO:0000256" key="3">
    <source>
        <dbReference type="ARBA" id="ARBA00022475"/>
    </source>
</evidence>
<keyword evidence="3" id="KW-1003">Cell membrane</keyword>
<gene>
    <name evidence="8" type="ORF">AAFH96_05925</name>
</gene>
<evidence type="ECO:0000256" key="6">
    <source>
        <dbReference type="ARBA" id="ARBA00023136"/>
    </source>
</evidence>
<evidence type="ECO:0000313" key="8">
    <source>
        <dbReference type="EMBL" id="MFB6392643.1"/>
    </source>
</evidence>
<dbReference type="RefSeq" id="WP_375733358.1">
    <property type="nucleotide sequence ID" value="NZ_JBCGDC010000011.1"/>
</dbReference>
<evidence type="ECO:0000256" key="1">
    <source>
        <dbReference type="ARBA" id="ARBA00004236"/>
    </source>
</evidence>
<protein>
    <submittedName>
        <fullName evidence="8">MmpS family transport accessory protein</fullName>
    </submittedName>
</protein>
<accession>A0ABV5CPA4</accession>